<name>A0AAD7ZMB8_DIPPU</name>
<keyword evidence="2" id="KW-0472">Membrane</keyword>
<feature type="transmembrane region" description="Helical" evidence="2">
    <location>
        <begin position="34"/>
        <end position="53"/>
    </location>
</feature>
<reference evidence="3" key="1">
    <citation type="journal article" date="2023" name="IScience">
        <title>Live-bearing cockroach genome reveals convergent evolutionary mechanisms linked to viviparity in insects and beyond.</title>
        <authorList>
            <person name="Fouks B."/>
            <person name="Harrison M.C."/>
            <person name="Mikhailova A.A."/>
            <person name="Marchal E."/>
            <person name="English S."/>
            <person name="Carruthers M."/>
            <person name="Jennings E.C."/>
            <person name="Chiamaka E.L."/>
            <person name="Frigard R.A."/>
            <person name="Pippel M."/>
            <person name="Attardo G.M."/>
            <person name="Benoit J.B."/>
            <person name="Bornberg-Bauer E."/>
            <person name="Tobe S.S."/>
        </authorList>
    </citation>
    <scope>NUCLEOTIDE SEQUENCE</scope>
    <source>
        <strain evidence="3">Stay&amp;Tobe</strain>
    </source>
</reference>
<gene>
    <name evidence="3" type="ORF">L9F63_022281</name>
</gene>
<protein>
    <submittedName>
        <fullName evidence="3">Uncharacterized protein</fullName>
    </submittedName>
</protein>
<accession>A0AAD7ZMB8</accession>
<evidence type="ECO:0000256" key="1">
    <source>
        <dbReference type="SAM" id="MobiDB-lite"/>
    </source>
</evidence>
<keyword evidence="2" id="KW-0812">Transmembrane</keyword>
<sequence>MSLVSQLNPVLTKLPNLRAFIPLRNSQLSMPQKVTVLSVTIGVALIGLLARYLRRRRRTVNPGTFRRGGGKGNVSSQIPRSPNGG</sequence>
<keyword evidence="2" id="KW-1133">Transmembrane helix</keyword>
<proteinExistence type="predicted"/>
<dbReference type="EMBL" id="JASPKZ010007611">
    <property type="protein sequence ID" value="KAJ9583374.1"/>
    <property type="molecule type" value="Genomic_DNA"/>
</dbReference>
<comment type="caution">
    <text evidence="3">The sequence shown here is derived from an EMBL/GenBank/DDBJ whole genome shotgun (WGS) entry which is preliminary data.</text>
</comment>
<reference evidence="3" key="2">
    <citation type="submission" date="2023-05" db="EMBL/GenBank/DDBJ databases">
        <authorList>
            <person name="Fouks B."/>
        </authorList>
    </citation>
    <scope>NUCLEOTIDE SEQUENCE</scope>
    <source>
        <strain evidence="3">Stay&amp;Tobe</strain>
        <tissue evidence="3">Testes</tissue>
    </source>
</reference>
<dbReference type="AlphaFoldDB" id="A0AAD7ZMB8"/>
<feature type="compositionally biased region" description="Polar residues" evidence="1">
    <location>
        <begin position="73"/>
        <end position="85"/>
    </location>
</feature>
<organism evidence="3 4">
    <name type="scientific">Diploptera punctata</name>
    <name type="common">Pacific beetle cockroach</name>
    <dbReference type="NCBI Taxonomy" id="6984"/>
    <lineage>
        <taxon>Eukaryota</taxon>
        <taxon>Metazoa</taxon>
        <taxon>Ecdysozoa</taxon>
        <taxon>Arthropoda</taxon>
        <taxon>Hexapoda</taxon>
        <taxon>Insecta</taxon>
        <taxon>Pterygota</taxon>
        <taxon>Neoptera</taxon>
        <taxon>Polyneoptera</taxon>
        <taxon>Dictyoptera</taxon>
        <taxon>Blattodea</taxon>
        <taxon>Blaberoidea</taxon>
        <taxon>Blaberidae</taxon>
        <taxon>Diplopterinae</taxon>
        <taxon>Diploptera</taxon>
    </lineage>
</organism>
<feature type="region of interest" description="Disordered" evidence="1">
    <location>
        <begin position="60"/>
        <end position="85"/>
    </location>
</feature>
<evidence type="ECO:0000313" key="4">
    <source>
        <dbReference type="Proteomes" id="UP001233999"/>
    </source>
</evidence>
<evidence type="ECO:0000256" key="2">
    <source>
        <dbReference type="SAM" id="Phobius"/>
    </source>
</evidence>
<evidence type="ECO:0000313" key="3">
    <source>
        <dbReference type="EMBL" id="KAJ9583374.1"/>
    </source>
</evidence>
<keyword evidence="4" id="KW-1185">Reference proteome</keyword>
<dbReference type="Proteomes" id="UP001233999">
    <property type="component" value="Unassembled WGS sequence"/>
</dbReference>